<reference evidence="1" key="1">
    <citation type="journal article" date="2014" name="Int. J. Syst. Evol. Microbiol.">
        <title>Complete genome sequence of Corynebacterium casei LMG S-19264T (=DSM 44701T), isolated from a smear-ripened cheese.</title>
        <authorList>
            <consortium name="US DOE Joint Genome Institute (JGI-PGF)"/>
            <person name="Walter F."/>
            <person name="Albersmeier A."/>
            <person name="Kalinowski J."/>
            <person name="Ruckert C."/>
        </authorList>
    </citation>
    <scope>NUCLEOTIDE SEQUENCE</scope>
    <source>
        <strain evidence="1">JCM 4956</strain>
    </source>
</reference>
<comment type="caution">
    <text evidence="1">The sequence shown here is derived from an EMBL/GenBank/DDBJ whole genome shotgun (WGS) entry which is preliminary data.</text>
</comment>
<protein>
    <submittedName>
        <fullName evidence="1">Uncharacterized protein</fullName>
    </submittedName>
</protein>
<name>A0A918KU84_9ACTN</name>
<organism evidence="1 2">
    <name type="scientific">Streptomyces fructofermentans</name>
    <dbReference type="NCBI Taxonomy" id="152141"/>
    <lineage>
        <taxon>Bacteria</taxon>
        <taxon>Bacillati</taxon>
        <taxon>Actinomycetota</taxon>
        <taxon>Actinomycetes</taxon>
        <taxon>Kitasatosporales</taxon>
        <taxon>Streptomycetaceae</taxon>
        <taxon>Streptomyces</taxon>
    </lineage>
</organism>
<evidence type="ECO:0000313" key="1">
    <source>
        <dbReference type="EMBL" id="GGX76291.1"/>
    </source>
</evidence>
<accession>A0A918KU84</accession>
<gene>
    <name evidence="1" type="ORF">GCM10010515_49990</name>
</gene>
<evidence type="ECO:0000313" key="2">
    <source>
        <dbReference type="Proteomes" id="UP000645555"/>
    </source>
</evidence>
<dbReference type="AlphaFoldDB" id="A0A918KU84"/>
<proteinExistence type="predicted"/>
<sequence length="82" mass="8624">MSAFPSGRRTTFVRSAPIHVPDTSLRFASWTAGTSSYMWGVHPASAARRTQAAGVASQPLLVPGELIGTALTLPGDAASRWL</sequence>
<dbReference type="Proteomes" id="UP000645555">
    <property type="component" value="Unassembled WGS sequence"/>
</dbReference>
<dbReference type="EMBL" id="BMWD01000019">
    <property type="protein sequence ID" value="GGX76291.1"/>
    <property type="molecule type" value="Genomic_DNA"/>
</dbReference>
<reference evidence="1" key="2">
    <citation type="submission" date="2020-09" db="EMBL/GenBank/DDBJ databases">
        <authorList>
            <person name="Sun Q."/>
            <person name="Ohkuma M."/>
        </authorList>
    </citation>
    <scope>NUCLEOTIDE SEQUENCE</scope>
    <source>
        <strain evidence="1">JCM 4956</strain>
    </source>
</reference>
<keyword evidence="2" id="KW-1185">Reference proteome</keyword>